<reference evidence="2" key="1">
    <citation type="journal article" date="2020" name="mSystems">
        <title>Genome- and Community-Level Interaction Insights into Carbon Utilization and Element Cycling Functions of Hydrothermarchaeota in Hydrothermal Sediment.</title>
        <authorList>
            <person name="Zhou Z."/>
            <person name="Liu Y."/>
            <person name="Xu W."/>
            <person name="Pan J."/>
            <person name="Luo Z.H."/>
            <person name="Li M."/>
        </authorList>
    </citation>
    <scope>NUCLEOTIDE SEQUENCE [LARGE SCALE GENOMIC DNA]</scope>
    <source>
        <strain evidence="2">SpSt-767</strain>
    </source>
</reference>
<name>A0A7V6A1Q6_9BACT</name>
<organism evidence="2">
    <name type="scientific">Desulfobacca acetoxidans</name>
    <dbReference type="NCBI Taxonomy" id="60893"/>
    <lineage>
        <taxon>Bacteria</taxon>
        <taxon>Pseudomonadati</taxon>
        <taxon>Thermodesulfobacteriota</taxon>
        <taxon>Desulfobaccia</taxon>
        <taxon>Desulfobaccales</taxon>
        <taxon>Desulfobaccaceae</taxon>
        <taxon>Desulfobacca</taxon>
    </lineage>
</organism>
<dbReference type="EMBL" id="DTGR01000041">
    <property type="protein sequence ID" value="HHS28594.1"/>
    <property type="molecule type" value="Genomic_DNA"/>
</dbReference>
<accession>A0A7V6A1Q6</accession>
<gene>
    <name evidence="2" type="ORF">ENV52_02695</name>
</gene>
<sequence length="66" mass="7041">MTAGQELQGCNEKEWSVGVFLTALMVLFGGALHGFTKLDNIGSTLPGVGCDAKAAVRSCKYLKIFF</sequence>
<comment type="caution">
    <text evidence="2">The sequence shown here is derived from an EMBL/GenBank/DDBJ whole genome shotgun (WGS) entry which is preliminary data.</text>
</comment>
<proteinExistence type="predicted"/>
<keyword evidence="1" id="KW-0812">Transmembrane</keyword>
<keyword evidence="1" id="KW-1133">Transmembrane helix</keyword>
<dbReference type="AlphaFoldDB" id="A0A7V6A1Q6"/>
<keyword evidence="1" id="KW-0472">Membrane</keyword>
<evidence type="ECO:0000313" key="2">
    <source>
        <dbReference type="EMBL" id="HHS28594.1"/>
    </source>
</evidence>
<feature type="transmembrane region" description="Helical" evidence="1">
    <location>
        <begin position="15"/>
        <end position="35"/>
    </location>
</feature>
<protein>
    <submittedName>
        <fullName evidence="2">Uncharacterized protein</fullName>
    </submittedName>
</protein>
<evidence type="ECO:0000256" key="1">
    <source>
        <dbReference type="SAM" id="Phobius"/>
    </source>
</evidence>